<gene>
    <name evidence="1" type="ORF">STABA_v1c04650</name>
</gene>
<organism evidence="1 2">
    <name type="scientific">Spiroplasma tabanidicola</name>
    <dbReference type="NCBI Taxonomy" id="324079"/>
    <lineage>
        <taxon>Bacteria</taxon>
        <taxon>Bacillati</taxon>
        <taxon>Mycoplasmatota</taxon>
        <taxon>Mollicutes</taxon>
        <taxon>Entomoplasmatales</taxon>
        <taxon>Spiroplasmataceae</taxon>
        <taxon>Spiroplasma</taxon>
    </lineage>
</organism>
<dbReference type="Proteomes" id="UP000424468">
    <property type="component" value="Chromosome"/>
</dbReference>
<dbReference type="RefSeq" id="WP_156006182.1">
    <property type="nucleotide sequence ID" value="NZ_CP046276.1"/>
</dbReference>
<reference evidence="1 2" key="1">
    <citation type="submission" date="2019-11" db="EMBL/GenBank/DDBJ databases">
        <title>Complete genome sequence of Spiroplasma tabanidicola TAUS-1 (DSM 22603).</title>
        <authorList>
            <person name="Huang C.-T."/>
            <person name="Lin Y.-C."/>
            <person name="Kuo C.-H."/>
        </authorList>
    </citation>
    <scope>NUCLEOTIDE SEQUENCE [LARGE SCALE GENOMIC DNA]</scope>
    <source>
        <strain evidence="1 2">TAUS-1</strain>
    </source>
</reference>
<name>A0A6I6CC48_9MOLU</name>
<dbReference type="EMBL" id="CP046276">
    <property type="protein sequence ID" value="QGS51828.1"/>
    <property type="molecule type" value="Genomic_DNA"/>
</dbReference>
<evidence type="ECO:0000313" key="2">
    <source>
        <dbReference type="Proteomes" id="UP000424468"/>
    </source>
</evidence>
<keyword evidence="2" id="KW-1185">Reference proteome</keyword>
<protein>
    <submittedName>
        <fullName evidence="1">Uncharacterized protein</fullName>
    </submittedName>
</protein>
<dbReference type="PROSITE" id="PS51257">
    <property type="entry name" value="PROKAR_LIPOPROTEIN"/>
    <property type="match status" value="1"/>
</dbReference>
<sequence length="65" mass="7426">MKKLLYILNLFDITILSPISVVSCKGLGQNYKLACDILKVEKLIKEILINKNIRSLNEDESIKSF</sequence>
<dbReference type="AlphaFoldDB" id="A0A6I6CC48"/>
<accession>A0A6I6CC48</accession>
<dbReference type="KEGG" id="stab:STABA_v1c04650"/>
<proteinExistence type="predicted"/>
<evidence type="ECO:0000313" key="1">
    <source>
        <dbReference type="EMBL" id="QGS51828.1"/>
    </source>
</evidence>